<proteinExistence type="predicted"/>
<accession>A0A382IAQ9</accession>
<protein>
    <submittedName>
        <fullName evidence="1">Uncharacterized protein</fullName>
    </submittedName>
</protein>
<dbReference type="AlphaFoldDB" id="A0A382IAQ9"/>
<organism evidence="1">
    <name type="scientific">marine metagenome</name>
    <dbReference type="NCBI Taxonomy" id="408172"/>
    <lineage>
        <taxon>unclassified sequences</taxon>
        <taxon>metagenomes</taxon>
        <taxon>ecological metagenomes</taxon>
    </lineage>
</organism>
<reference evidence="1" key="1">
    <citation type="submission" date="2018-05" db="EMBL/GenBank/DDBJ databases">
        <authorList>
            <person name="Lanie J.A."/>
            <person name="Ng W.-L."/>
            <person name="Kazmierczak K.M."/>
            <person name="Andrzejewski T.M."/>
            <person name="Davidsen T.M."/>
            <person name="Wayne K.J."/>
            <person name="Tettelin H."/>
            <person name="Glass J.I."/>
            <person name="Rusch D."/>
            <person name="Podicherti R."/>
            <person name="Tsui H.-C.T."/>
            <person name="Winkler M.E."/>
        </authorList>
    </citation>
    <scope>NUCLEOTIDE SEQUENCE</scope>
</reference>
<evidence type="ECO:0000313" key="1">
    <source>
        <dbReference type="EMBL" id="SVB96329.1"/>
    </source>
</evidence>
<name>A0A382IAQ9_9ZZZZ</name>
<gene>
    <name evidence="1" type="ORF">METZ01_LOCUS249183</name>
</gene>
<sequence length="58" mass="6716">MLRTRRVVALFGQARLMREADGRFQLEGGNRHDRLAAIEWSSMFLPEAVLAQRGRMSR</sequence>
<dbReference type="EMBL" id="UINC01066039">
    <property type="protein sequence ID" value="SVB96329.1"/>
    <property type="molecule type" value="Genomic_DNA"/>
</dbReference>